<accession>A0A2T3NWF4</accession>
<reference evidence="2 3" key="1">
    <citation type="submission" date="2018-01" db="EMBL/GenBank/DDBJ databases">
        <title>Whole genome sequencing of Histamine producing bacteria.</title>
        <authorList>
            <person name="Butler K."/>
        </authorList>
    </citation>
    <scope>NUCLEOTIDE SEQUENCE [LARGE SCALE GENOMIC DNA]</scope>
    <source>
        <strain evidence="2 3">DSM 100436</strain>
    </source>
</reference>
<dbReference type="PANTHER" id="PTHR43767">
    <property type="entry name" value="LONG-CHAIN-FATTY-ACID--COA LIGASE"/>
    <property type="match status" value="1"/>
</dbReference>
<dbReference type="PANTHER" id="PTHR43767:SF1">
    <property type="entry name" value="NONRIBOSOMAL PEPTIDE SYNTHASE PES1 (EUROFUNG)-RELATED"/>
    <property type="match status" value="1"/>
</dbReference>
<protein>
    <recommendedName>
        <fullName evidence="1">AMP-dependent synthetase/ligase domain-containing protein</fullName>
    </recommendedName>
</protein>
<dbReference type="EMBL" id="PYMA01000003">
    <property type="protein sequence ID" value="PSW20576.1"/>
    <property type="molecule type" value="Genomic_DNA"/>
</dbReference>
<evidence type="ECO:0000259" key="1">
    <source>
        <dbReference type="Pfam" id="PF00501"/>
    </source>
</evidence>
<name>A0A2T3NWF4_9GAMM</name>
<keyword evidence="3" id="KW-1185">Reference proteome</keyword>
<feature type="domain" description="AMP-dependent synthetase/ligase" evidence="1">
    <location>
        <begin position="7"/>
        <end position="113"/>
    </location>
</feature>
<evidence type="ECO:0000313" key="2">
    <source>
        <dbReference type="EMBL" id="PSW20576.1"/>
    </source>
</evidence>
<dbReference type="InterPro" id="IPR000873">
    <property type="entry name" value="AMP-dep_synth/lig_dom"/>
</dbReference>
<dbReference type="InterPro" id="IPR050237">
    <property type="entry name" value="ATP-dep_AMP-bd_enzyme"/>
</dbReference>
<dbReference type="AlphaFoldDB" id="A0A2T3NWF4"/>
<sequence length="149" mass="16659">MNIGSLFERSALFWSERTALKDERKSLTYSQLDERSNRVVNTLASLGIEQGQRVAVLAWNRVEIVEVEIALYKGGFVRVPINARLSPEETVHVCNDSQANLLIVDPEHLNAGMLALSKCPTLSQLLVMGEGIEECSYEDALRNAAMRMH</sequence>
<dbReference type="Gene3D" id="3.40.50.980">
    <property type="match status" value="1"/>
</dbReference>
<organism evidence="2 3">
    <name type="scientific">Photobacterium sanctipauli</name>
    <dbReference type="NCBI Taxonomy" id="1342794"/>
    <lineage>
        <taxon>Bacteria</taxon>
        <taxon>Pseudomonadati</taxon>
        <taxon>Pseudomonadota</taxon>
        <taxon>Gammaproteobacteria</taxon>
        <taxon>Vibrionales</taxon>
        <taxon>Vibrionaceae</taxon>
        <taxon>Photobacterium</taxon>
    </lineage>
</organism>
<gene>
    <name evidence="2" type="ORF">C9I98_06905</name>
</gene>
<evidence type="ECO:0000313" key="3">
    <source>
        <dbReference type="Proteomes" id="UP000241771"/>
    </source>
</evidence>
<dbReference type="Proteomes" id="UP000241771">
    <property type="component" value="Unassembled WGS sequence"/>
</dbReference>
<proteinExistence type="predicted"/>
<dbReference type="Pfam" id="PF00501">
    <property type="entry name" value="AMP-binding"/>
    <property type="match status" value="1"/>
</dbReference>
<dbReference type="SUPFAM" id="SSF56801">
    <property type="entry name" value="Acetyl-CoA synthetase-like"/>
    <property type="match status" value="1"/>
</dbReference>
<comment type="caution">
    <text evidence="2">The sequence shown here is derived from an EMBL/GenBank/DDBJ whole genome shotgun (WGS) entry which is preliminary data.</text>
</comment>